<protein>
    <submittedName>
        <fullName evidence="5">Phosphopantetheinyl transferase</fullName>
        <ecNumber evidence="5">2.7.8.-</ecNumber>
    </submittedName>
</protein>
<dbReference type="Pfam" id="PF01648">
    <property type="entry name" value="ACPS"/>
    <property type="match status" value="1"/>
</dbReference>
<keyword evidence="2 5" id="KW-0808">Transferase</keyword>
<dbReference type="EMBL" id="UGNV01000001">
    <property type="protein sequence ID" value="STX28684.1"/>
    <property type="molecule type" value="Genomic_DNA"/>
</dbReference>
<evidence type="ECO:0000256" key="2">
    <source>
        <dbReference type="ARBA" id="ARBA00022679"/>
    </source>
</evidence>
<dbReference type="Gene3D" id="3.90.470.20">
    <property type="entry name" value="4'-phosphopantetheinyl transferase domain"/>
    <property type="match status" value="2"/>
</dbReference>
<dbReference type="GO" id="GO:0005829">
    <property type="term" value="C:cytosol"/>
    <property type="evidence" value="ECO:0007669"/>
    <property type="project" value="TreeGrafter"/>
</dbReference>
<dbReference type="InterPro" id="IPR055066">
    <property type="entry name" value="AASDHPPT_N"/>
</dbReference>
<gene>
    <name evidence="5" type="primary">sfp</name>
    <name evidence="5" type="ORF">NCTC13315_01216</name>
</gene>
<dbReference type="Proteomes" id="UP000254968">
    <property type="component" value="Unassembled WGS sequence"/>
</dbReference>
<organism evidence="5 6">
    <name type="scientific">Legionella beliardensis</name>
    <dbReference type="NCBI Taxonomy" id="91822"/>
    <lineage>
        <taxon>Bacteria</taxon>
        <taxon>Pseudomonadati</taxon>
        <taxon>Pseudomonadota</taxon>
        <taxon>Gammaproteobacteria</taxon>
        <taxon>Legionellales</taxon>
        <taxon>Legionellaceae</taxon>
        <taxon>Legionella</taxon>
    </lineage>
</organism>
<dbReference type="EC" id="2.7.8.-" evidence="5"/>
<dbReference type="GO" id="GO:0000287">
    <property type="term" value="F:magnesium ion binding"/>
    <property type="evidence" value="ECO:0007669"/>
    <property type="project" value="InterPro"/>
</dbReference>
<dbReference type="PANTHER" id="PTHR12215:SF10">
    <property type="entry name" value="L-AMINOADIPATE-SEMIALDEHYDE DEHYDROGENASE-PHOSPHOPANTETHEINYL TRANSFERASE"/>
    <property type="match status" value="1"/>
</dbReference>
<dbReference type="AlphaFoldDB" id="A0A378I8H9"/>
<keyword evidence="6" id="KW-1185">Reference proteome</keyword>
<dbReference type="PANTHER" id="PTHR12215">
    <property type="entry name" value="PHOSPHOPANTETHEINE TRANSFERASE"/>
    <property type="match status" value="1"/>
</dbReference>
<dbReference type="RefSeq" id="WP_115302411.1">
    <property type="nucleotide sequence ID" value="NZ_CAAAHO010000001.1"/>
</dbReference>
<dbReference type="OrthoDB" id="9808281at2"/>
<evidence type="ECO:0000313" key="6">
    <source>
        <dbReference type="Proteomes" id="UP000254968"/>
    </source>
</evidence>
<dbReference type="GO" id="GO:0008897">
    <property type="term" value="F:holo-[acyl-carrier-protein] synthase activity"/>
    <property type="evidence" value="ECO:0007669"/>
    <property type="project" value="InterPro"/>
</dbReference>
<reference evidence="5 6" key="1">
    <citation type="submission" date="2018-06" db="EMBL/GenBank/DDBJ databases">
        <authorList>
            <consortium name="Pathogen Informatics"/>
            <person name="Doyle S."/>
        </authorList>
    </citation>
    <scope>NUCLEOTIDE SEQUENCE [LARGE SCALE GENOMIC DNA]</scope>
    <source>
        <strain evidence="5 6">NCTC13315</strain>
    </source>
</reference>
<dbReference type="InterPro" id="IPR037143">
    <property type="entry name" value="4-PPantetheinyl_Trfase_dom_sf"/>
</dbReference>
<proteinExistence type="inferred from homology"/>
<comment type="similarity">
    <text evidence="1">Belongs to the P-Pant transferase superfamily. Gsp/Sfp/HetI/AcpT family.</text>
</comment>
<dbReference type="InterPro" id="IPR050559">
    <property type="entry name" value="P-Pant_transferase_sf"/>
</dbReference>
<feature type="domain" description="4'-phosphopantetheinyl transferase N-terminal" evidence="4">
    <location>
        <begin position="35"/>
        <end position="113"/>
    </location>
</feature>
<feature type="domain" description="4'-phosphopantetheinyl transferase" evidence="3">
    <location>
        <begin position="119"/>
        <end position="198"/>
    </location>
</feature>
<dbReference type="GO" id="GO:0019878">
    <property type="term" value="P:lysine biosynthetic process via aminoadipic acid"/>
    <property type="evidence" value="ECO:0007669"/>
    <property type="project" value="TreeGrafter"/>
</dbReference>
<dbReference type="Pfam" id="PF22624">
    <property type="entry name" value="AASDHPPT_N"/>
    <property type="match status" value="1"/>
</dbReference>
<name>A0A378I8H9_9GAMM</name>
<dbReference type="SUPFAM" id="SSF56214">
    <property type="entry name" value="4'-phosphopantetheinyl transferase"/>
    <property type="match status" value="2"/>
</dbReference>
<evidence type="ECO:0000256" key="1">
    <source>
        <dbReference type="ARBA" id="ARBA00010990"/>
    </source>
</evidence>
<evidence type="ECO:0000259" key="4">
    <source>
        <dbReference type="Pfam" id="PF22624"/>
    </source>
</evidence>
<sequence>MNASLFQPMSHYDCQLAADRIDVWQFPLKVLPPNALSILDKDELARADRFYFKRHKRRFTVARSILRTILSSYLQISPATLKFTYNQYGKPSVINSMQLEFNLSHSSDLALLAIGQRSSLGIDLEFFSARPYQGIAKHLFSEQERKELSQLPPALRAIAFFNIWSQKEAFIKACGMGLSYPTEQFSVKAMPAAKELVFDQIHQSTLAIISFMPTISCSAALCFNPEIQTIRQIILSDNYTL</sequence>
<dbReference type="InterPro" id="IPR008278">
    <property type="entry name" value="4-PPantetheinyl_Trfase_dom"/>
</dbReference>
<evidence type="ECO:0000259" key="3">
    <source>
        <dbReference type="Pfam" id="PF01648"/>
    </source>
</evidence>
<accession>A0A378I8H9</accession>
<evidence type="ECO:0000313" key="5">
    <source>
        <dbReference type="EMBL" id="STX28684.1"/>
    </source>
</evidence>